<accession>A0AAN8TEF2</accession>
<gene>
    <name evidence="2" type="ORF">RDI58_015488</name>
</gene>
<dbReference type="EMBL" id="JBANQN010000006">
    <property type="protein sequence ID" value="KAK6786963.1"/>
    <property type="molecule type" value="Genomic_DNA"/>
</dbReference>
<feature type="compositionally biased region" description="Basic and acidic residues" evidence="1">
    <location>
        <begin position="46"/>
        <end position="59"/>
    </location>
</feature>
<dbReference type="AlphaFoldDB" id="A0AAN8TEF2"/>
<proteinExistence type="predicted"/>
<organism evidence="2 3">
    <name type="scientific">Solanum bulbocastanum</name>
    <name type="common">Wild potato</name>
    <dbReference type="NCBI Taxonomy" id="147425"/>
    <lineage>
        <taxon>Eukaryota</taxon>
        <taxon>Viridiplantae</taxon>
        <taxon>Streptophyta</taxon>
        <taxon>Embryophyta</taxon>
        <taxon>Tracheophyta</taxon>
        <taxon>Spermatophyta</taxon>
        <taxon>Magnoliopsida</taxon>
        <taxon>eudicotyledons</taxon>
        <taxon>Gunneridae</taxon>
        <taxon>Pentapetalae</taxon>
        <taxon>asterids</taxon>
        <taxon>lamiids</taxon>
        <taxon>Solanales</taxon>
        <taxon>Solanaceae</taxon>
        <taxon>Solanoideae</taxon>
        <taxon>Solaneae</taxon>
        <taxon>Solanum</taxon>
    </lineage>
</organism>
<protein>
    <submittedName>
        <fullName evidence="2">Uncharacterized protein</fullName>
    </submittedName>
</protein>
<feature type="region of interest" description="Disordered" evidence="1">
    <location>
        <begin position="1"/>
        <end position="68"/>
    </location>
</feature>
<sequence>MSGRSGGNTREADDDSNKGGGQEKSGGQDNKNTSNSKGKGSMKPAKRGDIGKKIAKDIKGSIFKPWAS</sequence>
<reference evidence="2 3" key="1">
    <citation type="submission" date="2024-02" db="EMBL/GenBank/DDBJ databases">
        <title>de novo genome assembly of Solanum bulbocastanum strain 11H21.</title>
        <authorList>
            <person name="Hosaka A.J."/>
        </authorList>
    </citation>
    <scope>NUCLEOTIDE SEQUENCE [LARGE SCALE GENOMIC DNA]</scope>
    <source>
        <tissue evidence="2">Young leaves</tissue>
    </source>
</reference>
<evidence type="ECO:0000313" key="3">
    <source>
        <dbReference type="Proteomes" id="UP001371456"/>
    </source>
</evidence>
<comment type="caution">
    <text evidence="2">The sequence shown here is derived from an EMBL/GenBank/DDBJ whole genome shotgun (WGS) entry which is preliminary data.</text>
</comment>
<name>A0AAN8TEF2_SOLBU</name>
<evidence type="ECO:0000256" key="1">
    <source>
        <dbReference type="SAM" id="MobiDB-lite"/>
    </source>
</evidence>
<dbReference type="Proteomes" id="UP001371456">
    <property type="component" value="Unassembled WGS sequence"/>
</dbReference>
<evidence type="ECO:0000313" key="2">
    <source>
        <dbReference type="EMBL" id="KAK6786963.1"/>
    </source>
</evidence>
<feature type="compositionally biased region" description="Polar residues" evidence="1">
    <location>
        <begin position="25"/>
        <end position="38"/>
    </location>
</feature>
<keyword evidence="3" id="KW-1185">Reference proteome</keyword>